<keyword evidence="3" id="KW-1185">Reference proteome</keyword>
<keyword evidence="1" id="KW-0732">Signal</keyword>
<reference evidence="2" key="1">
    <citation type="submission" date="2022-08" db="UniProtKB">
        <authorList>
            <consortium name="EnsemblMetazoa"/>
        </authorList>
    </citation>
    <scope>IDENTIFICATION</scope>
    <source>
        <strain evidence="2">05x7-T-G4-1.051#20</strain>
    </source>
</reference>
<proteinExistence type="predicted"/>
<feature type="signal peptide" evidence="1">
    <location>
        <begin position="1"/>
        <end position="23"/>
    </location>
</feature>
<dbReference type="PANTHER" id="PTHR33361:SF2">
    <property type="entry name" value="DUF885 DOMAIN-CONTAINING PROTEIN"/>
    <property type="match status" value="1"/>
</dbReference>
<evidence type="ECO:0000313" key="3">
    <source>
        <dbReference type="Proteomes" id="UP000005408"/>
    </source>
</evidence>
<dbReference type="Pfam" id="PF05960">
    <property type="entry name" value="DUF885"/>
    <property type="match status" value="1"/>
</dbReference>
<dbReference type="OMA" id="YNHTKEE"/>
<organism evidence="2 3">
    <name type="scientific">Magallana gigas</name>
    <name type="common">Pacific oyster</name>
    <name type="synonym">Crassostrea gigas</name>
    <dbReference type="NCBI Taxonomy" id="29159"/>
    <lineage>
        <taxon>Eukaryota</taxon>
        <taxon>Metazoa</taxon>
        <taxon>Spiralia</taxon>
        <taxon>Lophotrochozoa</taxon>
        <taxon>Mollusca</taxon>
        <taxon>Bivalvia</taxon>
        <taxon>Autobranchia</taxon>
        <taxon>Pteriomorphia</taxon>
        <taxon>Ostreida</taxon>
        <taxon>Ostreoidea</taxon>
        <taxon>Ostreidae</taxon>
        <taxon>Magallana</taxon>
    </lineage>
</organism>
<sequence length="621" mass="72587">MQSAGGVTVFCLVILGFVQASQGQEGLKLRALEQKLLEIIQDEFPEFSESSGLSSNDGRAESYTFQGFERRNNRNIQLLQQLENIHRNQLSRDELNDWKILRYHVQTILKGYKFREWGHLNPINFLEAPLKHRDWITKKTTQDREKYVLRLQAIPQQIEEQISLMRRAIKLNRTNHFISMNGTLESIWSDVFLVYQHQNRKSVNGSSQHSQSNLLKAWNLSTDKLAESLMNLQTFISTEYFPATRPNIGVHSMPGGQEYYQACLDYHLGTHLTPSQIHSLGYREVERLEGLMRKIMIQHRFTGKISEFLQFWQTKNRQQNKKWNIYQVYRGVIDRARDSLWRVFHRIPLTPLRIELFNNSRVPARGHYTKNVFYLNTFYGNRTNSNVLPLAFHETYPGHHFQECYKRQQNLPLYRQYPLYRRRFAIPFTYPTYAAYSEGWALYAEHLGIELGFYETPVDMFQKYMSEIFRACRLVVDTGIHAFGWTKERAIKFMKKYTNAPTGEVAREIDRYITWPGQACAYKVGELKIRELRQRAETMLGDKFSVKDFHHQILKLGPIGLDILEEIINDWIASATPLVAPNPNPILSPHTSSAAGQTPASCLFHISLFLSLVVHLLCRRL</sequence>
<accession>A0A8W8IV61</accession>
<feature type="chain" id="PRO_5036504397" description="DUF885 domain-containing protein" evidence="1">
    <location>
        <begin position="24"/>
        <end position="621"/>
    </location>
</feature>
<protein>
    <recommendedName>
        <fullName evidence="4">DUF885 domain-containing protein</fullName>
    </recommendedName>
</protein>
<dbReference type="InterPro" id="IPR010281">
    <property type="entry name" value="DUF885"/>
</dbReference>
<dbReference type="PANTHER" id="PTHR33361">
    <property type="entry name" value="GLR0591 PROTEIN"/>
    <property type="match status" value="1"/>
</dbReference>
<evidence type="ECO:0000313" key="2">
    <source>
        <dbReference type="EnsemblMetazoa" id="G16013.1:cds"/>
    </source>
</evidence>
<evidence type="ECO:0008006" key="4">
    <source>
        <dbReference type="Google" id="ProtNLM"/>
    </source>
</evidence>
<evidence type="ECO:0000256" key="1">
    <source>
        <dbReference type="SAM" id="SignalP"/>
    </source>
</evidence>
<name>A0A8W8IV61_MAGGI</name>
<dbReference type="Proteomes" id="UP000005408">
    <property type="component" value="Unassembled WGS sequence"/>
</dbReference>
<dbReference type="EnsemblMetazoa" id="G16013.1">
    <property type="protein sequence ID" value="G16013.1:cds"/>
    <property type="gene ID" value="G16013"/>
</dbReference>
<dbReference type="AlphaFoldDB" id="A0A8W8IV61"/>